<dbReference type="CDD" id="cd03443">
    <property type="entry name" value="PaaI_thioesterase"/>
    <property type="match status" value="1"/>
</dbReference>
<protein>
    <submittedName>
        <fullName evidence="2">HotDog domain-containing protein</fullName>
    </submittedName>
</protein>
<name>A0A1X2HP53_SYNRA</name>
<dbReference type="PANTHER" id="PTHR47260:SF1">
    <property type="entry name" value="UPF0644 PROTEIN PB2B4.06"/>
    <property type="match status" value="1"/>
</dbReference>
<dbReference type="EMBL" id="MCGN01000002">
    <property type="protein sequence ID" value="ORZ01175.1"/>
    <property type="molecule type" value="Genomic_DNA"/>
</dbReference>
<evidence type="ECO:0000313" key="2">
    <source>
        <dbReference type="EMBL" id="ORZ01175.1"/>
    </source>
</evidence>
<dbReference type="FunCoup" id="A0A1X2HP53">
    <property type="interactions" value="15"/>
</dbReference>
<dbReference type="OrthoDB" id="506431at2759"/>
<dbReference type="InParanoid" id="A0A1X2HP53"/>
<dbReference type="STRING" id="13706.A0A1X2HP53"/>
<dbReference type="AlphaFoldDB" id="A0A1X2HP53"/>
<proteinExistence type="predicted"/>
<keyword evidence="3" id="KW-1185">Reference proteome</keyword>
<dbReference type="Proteomes" id="UP000242180">
    <property type="component" value="Unassembled WGS sequence"/>
</dbReference>
<sequence length="197" mass="21387">MATQHDSALLAQKHALNGTADSDYAAAKTEQDNLPPVMAARENPDYFEIDAYGFMKPAAKLHSLTASTLRGKGKIIVPPVLFYNKSQTEVMAAVHLGTDLCGHAGIVHGGMLATLLDEILACVAMPALPNKIGFTANLNIDYRKPLMADQWVILRGRLDRAEGRKAYVEAWIESVDGQTKYTEAKSLYVGPKIPFSG</sequence>
<evidence type="ECO:0000313" key="3">
    <source>
        <dbReference type="Proteomes" id="UP000242180"/>
    </source>
</evidence>
<organism evidence="2 3">
    <name type="scientific">Syncephalastrum racemosum</name>
    <name type="common">Filamentous fungus</name>
    <dbReference type="NCBI Taxonomy" id="13706"/>
    <lineage>
        <taxon>Eukaryota</taxon>
        <taxon>Fungi</taxon>
        <taxon>Fungi incertae sedis</taxon>
        <taxon>Mucoromycota</taxon>
        <taxon>Mucoromycotina</taxon>
        <taxon>Mucoromycetes</taxon>
        <taxon>Mucorales</taxon>
        <taxon>Syncephalastraceae</taxon>
        <taxon>Syncephalastrum</taxon>
    </lineage>
</organism>
<dbReference type="InterPro" id="IPR029069">
    <property type="entry name" value="HotDog_dom_sf"/>
</dbReference>
<comment type="caution">
    <text evidence="2">The sequence shown here is derived from an EMBL/GenBank/DDBJ whole genome shotgun (WGS) entry which is preliminary data.</text>
</comment>
<dbReference type="OMA" id="GRKCIIT"/>
<dbReference type="InterPro" id="IPR052061">
    <property type="entry name" value="PTE-AB_protein"/>
</dbReference>
<dbReference type="PANTHER" id="PTHR47260">
    <property type="entry name" value="UPF0644 PROTEIN PB2B4.06"/>
    <property type="match status" value="1"/>
</dbReference>
<dbReference type="InterPro" id="IPR006683">
    <property type="entry name" value="Thioestr_dom"/>
</dbReference>
<evidence type="ECO:0000259" key="1">
    <source>
        <dbReference type="Pfam" id="PF03061"/>
    </source>
</evidence>
<feature type="domain" description="Thioesterase" evidence="1">
    <location>
        <begin position="105"/>
        <end position="178"/>
    </location>
</feature>
<reference evidence="2 3" key="1">
    <citation type="submission" date="2016-07" db="EMBL/GenBank/DDBJ databases">
        <title>Pervasive Adenine N6-methylation of Active Genes in Fungi.</title>
        <authorList>
            <consortium name="DOE Joint Genome Institute"/>
            <person name="Mondo S.J."/>
            <person name="Dannebaum R.O."/>
            <person name="Kuo R.C."/>
            <person name="Labutti K."/>
            <person name="Haridas S."/>
            <person name="Kuo A."/>
            <person name="Salamov A."/>
            <person name="Ahrendt S.R."/>
            <person name="Lipzen A."/>
            <person name="Sullivan W."/>
            <person name="Andreopoulos W.B."/>
            <person name="Clum A."/>
            <person name="Lindquist E."/>
            <person name="Daum C."/>
            <person name="Ramamoorthy G.K."/>
            <person name="Gryganskyi A."/>
            <person name="Culley D."/>
            <person name="Magnuson J.K."/>
            <person name="James T.Y."/>
            <person name="O'Malley M.A."/>
            <person name="Stajich J.E."/>
            <person name="Spatafora J.W."/>
            <person name="Visel A."/>
            <person name="Grigoriev I.V."/>
        </authorList>
    </citation>
    <scope>NUCLEOTIDE SEQUENCE [LARGE SCALE GENOMIC DNA]</scope>
    <source>
        <strain evidence="2 3">NRRL 2496</strain>
    </source>
</reference>
<dbReference type="SUPFAM" id="SSF54637">
    <property type="entry name" value="Thioesterase/thiol ester dehydrase-isomerase"/>
    <property type="match status" value="1"/>
</dbReference>
<dbReference type="Pfam" id="PF03061">
    <property type="entry name" value="4HBT"/>
    <property type="match status" value="1"/>
</dbReference>
<dbReference type="Gene3D" id="3.10.129.10">
    <property type="entry name" value="Hotdog Thioesterase"/>
    <property type="match status" value="1"/>
</dbReference>
<accession>A0A1X2HP53</accession>
<gene>
    <name evidence="2" type="ORF">BCR43DRAFT_432531</name>
</gene>